<dbReference type="Proteomes" id="UP001197974">
    <property type="component" value="Chromosome"/>
</dbReference>
<proteinExistence type="predicted"/>
<evidence type="ECO:0000313" key="1">
    <source>
        <dbReference type="EMBL" id="WLR42624.1"/>
    </source>
</evidence>
<dbReference type="RefSeq" id="WP_226542339.1">
    <property type="nucleotide sequence ID" value="NZ_CP129013.1"/>
</dbReference>
<organism evidence="1 2">
    <name type="scientific">Bacillus carboniphilus</name>
    <dbReference type="NCBI Taxonomy" id="86663"/>
    <lineage>
        <taxon>Bacteria</taxon>
        <taxon>Bacillati</taxon>
        <taxon>Bacillota</taxon>
        <taxon>Bacilli</taxon>
        <taxon>Bacillales</taxon>
        <taxon>Bacillaceae</taxon>
        <taxon>Bacillus</taxon>
    </lineage>
</organism>
<dbReference type="EMBL" id="CP129013">
    <property type="protein sequence ID" value="WLR42624.1"/>
    <property type="molecule type" value="Genomic_DNA"/>
</dbReference>
<sequence length="64" mass="6648">MGIYGLVTANGFGEYLTGQDMFGNPLTNAQRQDSLHGALLGLTIGTAVHSLNRQASGGLLTTIL</sequence>
<gene>
    <name evidence="1" type="ORF">LC087_18405</name>
</gene>
<keyword evidence="2" id="KW-1185">Reference proteome</keyword>
<protein>
    <submittedName>
        <fullName evidence="1">Uncharacterized protein</fullName>
    </submittedName>
</protein>
<reference evidence="1 2" key="1">
    <citation type="submission" date="2023-06" db="EMBL/GenBank/DDBJ databases">
        <title>Five Gram-positive bacteria isolated from mangrove sediments in Shenzhen, Guangdong, China.</title>
        <authorList>
            <person name="Yu S."/>
            <person name="Zheng W."/>
            <person name="Huang Y."/>
        </authorList>
    </citation>
    <scope>NUCLEOTIDE SEQUENCE [LARGE SCALE GENOMIC DNA]</scope>
    <source>
        <strain evidence="1 2">SaN35-3</strain>
    </source>
</reference>
<evidence type="ECO:0000313" key="2">
    <source>
        <dbReference type="Proteomes" id="UP001197974"/>
    </source>
</evidence>
<name>A0ABY9JTB3_9BACI</name>
<accession>A0ABY9JTB3</accession>